<protein>
    <submittedName>
        <fullName evidence="3">PAS domain S-box protein</fullName>
    </submittedName>
</protein>
<dbReference type="SUPFAM" id="SSF55785">
    <property type="entry name" value="PYP-like sensor domain (PAS domain)"/>
    <property type="match status" value="1"/>
</dbReference>
<feature type="coiled-coil region" evidence="1">
    <location>
        <begin position="25"/>
        <end position="52"/>
    </location>
</feature>
<comment type="caution">
    <text evidence="3">The sequence shown here is derived from an EMBL/GenBank/DDBJ whole genome shotgun (WGS) entry which is preliminary data.</text>
</comment>
<evidence type="ECO:0000313" key="4">
    <source>
        <dbReference type="Proteomes" id="UP000807825"/>
    </source>
</evidence>
<feature type="non-terminal residue" evidence="3">
    <location>
        <position position="101"/>
    </location>
</feature>
<dbReference type="Pfam" id="PF13188">
    <property type="entry name" value="PAS_8"/>
    <property type="match status" value="1"/>
</dbReference>
<evidence type="ECO:0000313" key="3">
    <source>
        <dbReference type="EMBL" id="MBI5247871.1"/>
    </source>
</evidence>
<evidence type="ECO:0000259" key="2">
    <source>
        <dbReference type="PROSITE" id="PS50112"/>
    </source>
</evidence>
<evidence type="ECO:0000256" key="1">
    <source>
        <dbReference type="SAM" id="Coils"/>
    </source>
</evidence>
<dbReference type="AlphaFoldDB" id="A0A9D6V0N8"/>
<dbReference type="PROSITE" id="PS50112">
    <property type="entry name" value="PAS"/>
    <property type="match status" value="1"/>
</dbReference>
<proteinExistence type="predicted"/>
<keyword evidence="1" id="KW-0175">Coiled coil</keyword>
<feature type="domain" description="PAS" evidence="2">
    <location>
        <begin position="67"/>
        <end position="101"/>
    </location>
</feature>
<dbReference type="Gene3D" id="3.30.450.20">
    <property type="entry name" value="PAS domain"/>
    <property type="match status" value="1"/>
</dbReference>
<sequence length="101" mass="11966">MKRRSEATEDLVREISLLRQRVTELESFREGYKRLEQALNQSELRFRTLADKSLVGIYIVGESHFCYVNPKFAEIFGYYPDELIHVKEMQTLVHDDDLRLA</sequence>
<gene>
    <name evidence="3" type="ORF">HY912_00110</name>
</gene>
<dbReference type="NCBIfam" id="TIGR00229">
    <property type="entry name" value="sensory_box"/>
    <property type="match status" value="1"/>
</dbReference>
<dbReference type="Proteomes" id="UP000807825">
    <property type="component" value="Unassembled WGS sequence"/>
</dbReference>
<dbReference type="InterPro" id="IPR000014">
    <property type="entry name" value="PAS"/>
</dbReference>
<dbReference type="InterPro" id="IPR035965">
    <property type="entry name" value="PAS-like_dom_sf"/>
</dbReference>
<name>A0A9D6V0N8_9BACT</name>
<accession>A0A9D6V0N8</accession>
<reference evidence="3" key="1">
    <citation type="submission" date="2020-07" db="EMBL/GenBank/DDBJ databases">
        <title>Huge and variable diversity of episymbiotic CPR bacteria and DPANN archaea in groundwater ecosystems.</title>
        <authorList>
            <person name="He C.Y."/>
            <person name="Keren R."/>
            <person name="Whittaker M."/>
            <person name="Farag I.F."/>
            <person name="Doudna J."/>
            <person name="Cate J.H.D."/>
            <person name="Banfield J.F."/>
        </authorList>
    </citation>
    <scope>NUCLEOTIDE SEQUENCE</scope>
    <source>
        <strain evidence="3">NC_groundwater_1664_Pr3_B-0.1um_52_9</strain>
    </source>
</reference>
<dbReference type="EMBL" id="JACRDE010000004">
    <property type="protein sequence ID" value="MBI5247871.1"/>
    <property type="molecule type" value="Genomic_DNA"/>
</dbReference>
<organism evidence="3 4">
    <name type="scientific">Desulfomonile tiedjei</name>
    <dbReference type="NCBI Taxonomy" id="2358"/>
    <lineage>
        <taxon>Bacteria</taxon>
        <taxon>Pseudomonadati</taxon>
        <taxon>Thermodesulfobacteriota</taxon>
        <taxon>Desulfomonilia</taxon>
        <taxon>Desulfomonilales</taxon>
        <taxon>Desulfomonilaceae</taxon>
        <taxon>Desulfomonile</taxon>
    </lineage>
</organism>